<dbReference type="Proteomes" id="UP000093695">
    <property type="component" value="Chromosome"/>
</dbReference>
<gene>
    <name evidence="6" type="ORF">SD37_09265</name>
</gene>
<keyword evidence="2" id="KW-0288">FMN</keyword>
<dbReference type="InterPro" id="IPR050172">
    <property type="entry name" value="SsuD_RutA_monooxygenase"/>
</dbReference>
<dbReference type="Gene3D" id="3.20.20.30">
    <property type="entry name" value="Luciferase-like domain"/>
    <property type="match status" value="1"/>
</dbReference>
<keyword evidence="7" id="KW-1185">Reference proteome</keyword>
<dbReference type="InterPro" id="IPR036661">
    <property type="entry name" value="Luciferase-like_sf"/>
</dbReference>
<keyword evidence="1" id="KW-0285">Flavoprotein</keyword>
<evidence type="ECO:0000259" key="5">
    <source>
        <dbReference type="Pfam" id="PF00296"/>
    </source>
</evidence>
<evidence type="ECO:0000313" key="6">
    <source>
        <dbReference type="EMBL" id="ANN21658.1"/>
    </source>
</evidence>
<keyword evidence="4" id="KW-0503">Monooxygenase</keyword>
<dbReference type="NCBIfam" id="TIGR03560">
    <property type="entry name" value="F420_Rv1855c"/>
    <property type="match status" value="1"/>
</dbReference>
<dbReference type="EMBL" id="CP016174">
    <property type="protein sequence ID" value="ANN21658.1"/>
    <property type="molecule type" value="Genomic_DNA"/>
</dbReference>
<feature type="domain" description="Luciferase-like" evidence="5">
    <location>
        <begin position="21"/>
        <end position="252"/>
    </location>
</feature>
<dbReference type="InterPro" id="IPR019952">
    <property type="entry name" value="F420_OxRdatse_Rv1855c_pred"/>
</dbReference>
<dbReference type="PANTHER" id="PTHR42847">
    <property type="entry name" value="ALKANESULFONATE MONOOXYGENASE"/>
    <property type="match status" value="1"/>
</dbReference>
<dbReference type="InterPro" id="IPR011251">
    <property type="entry name" value="Luciferase-like_dom"/>
</dbReference>
<evidence type="ECO:0000256" key="1">
    <source>
        <dbReference type="ARBA" id="ARBA00022630"/>
    </source>
</evidence>
<evidence type="ECO:0000256" key="2">
    <source>
        <dbReference type="ARBA" id="ARBA00022643"/>
    </source>
</evidence>
<dbReference type="AlphaFoldDB" id="A0A193CBB7"/>
<dbReference type="STRING" id="31958.SD37_09265"/>
<dbReference type="KEGG" id="aori:SD37_09265"/>
<organism evidence="6 7">
    <name type="scientific">Amycolatopsis orientalis</name>
    <name type="common">Nocardia orientalis</name>
    <dbReference type="NCBI Taxonomy" id="31958"/>
    <lineage>
        <taxon>Bacteria</taxon>
        <taxon>Bacillati</taxon>
        <taxon>Actinomycetota</taxon>
        <taxon>Actinomycetes</taxon>
        <taxon>Pseudonocardiales</taxon>
        <taxon>Pseudonocardiaceae</taxon>
        <taxon>Amycolatopsis</taxon>
    </lineage>
</organism>
<name>A0A193CBB7_AMYOR</name>
<evidence type="ECO:0000256" key="3">
    <source>
        <dbReference type="ARBA" id="ARBA00023002"/>
    </source>
</evidence>
<evidence type="ECO:0000313" key="7">
    <source>
        <dbReference type="Proteomes" id="UP000093695"/>
    </source>
</evidence>
<dbReference type="GO" id="GO:0046306">
    <property type="term" value="P:alkanesulfonate catabolic process"/>
    <property type="evidence" value="ECO:0007669"/>
    <property type="project" value="TreeGrafter"/>
</dbReference>
<accession>A0A193CBB7</accession>
<dbReference type="GO" id="GO:0008726">
    <property type="term" value="F:alkanesulfonate monooxygenase activity"/>
    <property type="evidence" value="ECO:0007669"/>
    <property type="project" value="TreeGrafter"/>
</dbReference>
<dbReference type="RefSeq" id="WP_044852844.1">
    <property type="nucleotide sequence ID" value="NZ_CP016174.1"/>
</dbReference>
<dbReference type="PANTHER" id="PTHR42847:SF8">
    <property type="entry name" value="CONSERVED PROTEIN"/>
    <property type="match status" value="1"/>
</dbReference>
<keyword evidence="3" id="KW-0560">Oxidoreductase</keyword>
<evidence type="ECO:0000256" key="4">
    <source>
        <dbReference type="ARBA" id="ARBA00023033"/>
    </source>
</evidence>
<dbReference type="Pfam" id="PF00296">
    <property type="entry name" value="Bac_luciferase"/>
    <property type="match status" value="1"/>
</dbReference>
<protein>
    <submittedName>
        <fullName evidence="6">LLM class F420-dependent oxidoreductase</fullName>
    </submittedName>
</protein>
<dbReference type="SUPFAM" id="SSF51679">
    <property type="entry name" value="Bacterial luciferase-like"/>
    <property type="match status" value="1"/>
</dbReference>
<sequence length="285" mass="31053">MELGLQIADFNWKVGTARLGAELTVTAQEAESAGISRISVMDHLWQIAPLGPPENYMLEAYATLGFLAACTKRVLLHTLVTGVVYREPGLLAKLVSTIDVLSGGRAGLGIGAAWYQDEAEGLGVPFPATAERFERLEEAVQICLEMWADGDAPYTGKHYSLGRTLNSPQPLRRPRPYLMIGGGGEKKTLRMVARYADACNLARQGAAGKLDVLRAHCEREGRDYDDIEKTVTMQVTPETTSAEIVEQLEMLHALGFSVAYVLAKHSNPRALVETLAQVQPAVSTW</sequence>
<proteinExistence type="predicted"/>
<reference evidence="6 7" key="1">
    <citation type="journal article" date="2015" name="Genome Announc.">
        <title>Draft Genome Sequence of Norvancomycin-Producing Strain Amycolatopsis orientalis CPCC200066.</title>
        <authorList>
            <person name="Lei X."/>
            <person name="Yuan F."/>
            <person name="Shi Y."/>
            <person name="Li X."/>
            <person name="Wang L."/>
            <person name="Hong B."/>
        </authorList>
    </citation>
    <scope>NUCLEOTIDE SEQUENCE [LARGE SCALE GENOMIC DNA]</scope>
    <source>
        <strain evidence="6 7">B-37</strain>
    </source>
</reference>